<dbReference type="EMBL" id="JAACJJ010000030">
    <property type="protein sequence ID" value="KAF5318598.1"/>
    <property type="molecule type" value="Genomic_DNA"/>
</dbReference>
<comment type="caution">
    <text evidence="1">The sequence shown here is derived from an EMBL/GenBank/DDBJ whole genome shotgun (WGS) entry which is preliminary data.</text>
</comment>
<proteinExistence type="predicted"/>
<dbReference type="OrthoDB" id="3107668at2759"/>
<dbReference type="AlphaFoldDB" id="A0A8H5F0C6"/>
<organism evidence="1 2">
    <name type="scientific">Psilocybe cf. subviscida</name>
    <dbReference type="NCBI Taxonomy" id="2480587"/>
    <lineage>
        <taxon>Eukaryota</taxon>
        <taxon>Fungi</taxon>
        <taxon>Dikarya</taxon>
        <taxon>Basidiomycota</taxon>
        <taxon>Agaricomycotina</taxon>
        <taxon>Agaricomycetes</taxon>
        <taxon>Agaricomycetidae</taxon>
        <taxon>Agaricales</taxon>
        <taxon>Agaricineae</taxon>
        <taxon>Strophariaceae</taxon>
        <taxon>Psilocybe</taxon>
    </lineage>
</organism>
<gene>
    <name evidence="1" type="ORF">D9619_010825</name>
</gene>
<reference evidence="1 2" key="1">
    <citation type="journal article" date="2020" name="ISME J.">
        <title>Uncovering the hidden diversity of litter-decomposition mechanisms in mushroom-forming fungi.</title>
        <authorList>
            <person name="Floudas D."/>
            <person name="Bentzer J."/>
            <person name="Ahren D."/>
            <person name="Johansson T."/>
            <person name="Persson P."/>
            <person name="Tunlid A."/>
        </authorList>
    </citation>
    <scope>NUCLEOTIDE SEQUENCE [LARGE SCALE GENOMIC DNA]</scope>
    <source>
        <strain evidence="1 2">CBS 101986</strain>
    </source>
</reference>
<name>A0A8H5F0C6_9AGAR</name>
<evidence type="ECO:0000313" key="1">
    <source>
        <dbReference type="EMBL" id="KAF5318598.1"/>
    </source>
</evidence>
<evidence type="ECO:0000313" key="2">
    <source>
        <dbReference type="Proteomes" id="UP000567179"/>
    </source>
</evidence>
<sequence>MPVSKRFCWIIWRELSRLASLASTMSEWNLSCILYAPLDYPVQTLTAGLSLLVISGRALLLYFKCTSRFPRRFGLSIATMPSSQKSERPFCACTVHQCSEYPGGGRTLSRNVFNRHQMDEWSSLLFQHTGKVSADTLKAQIEDLSAHLAASTLSDEVSGPPNIPVCLTNQYPDIEVLSPQHNPLPRDQEREVLQHLQDVDESLDISTKEIMSDILSMEPPSLKMTSTVFPLEVHFEVLARLSNQLSMVSFNSAEVITRLQYAKGKLNQLLKCLTDAKDAWLTRLREIEDEKQLRGGVPFSTGSLVYLMKQTLIIELEL</sequence>
<keyword evidence="2" id="KW-1185">Reference proteome</keyword>
<accession>A0A8H5F0C6</accession>
<protein>
    <submittedName>
        <fullName evidence="1">Uncharacterized protein</fullName>
    </submittedName>
</protein>
<dbReference type="Proteomes" id="UP000567179">
    <property type="component" value="Unassembled WGS sequence"/>
</dbReference>